<proteinExistence type="evidence at transcript level"/>
<name>L7MKJ6_RHIPC</name>
<dbReference type="AlphaFoldDB" id="L7MKJ6"/>
<sequence length="121" mass="12946">MCYQQARIASLVSLLCRAFPCSNFITLDSHCKKLPIATSSCSPKNELIVSSAFNTSCRVVLFSSCSSLGSSHTLLMVALSVISSCTITSSSTQTNSSTLRPSRISFALSSSVRNFRFFVGG</sequence>
<dbReference type="EMBL" id="GACK01000303">
    <property type="protein sequence ID" value="JAA64731.1"/>
    <property type="molecule type" value="mRNA"/>
</dbReference>
<organism evidence="1">
    <name type="scientific">Rhipicephalus pulchellus</name>
    <name type="common">Yellow backed tick</name>
    <name type="synonym">Dermacentor pulchellus</name>
    <dbReference type="NCBI Taxonomy" id="72859"/>
    <lineage>
        <taxon>Eukaryota</taxon>
        <taxon>Metazoa</taxon>
        <taxon>Ecdysozoa</taxon>
        <taxon>Arthropoda</taxon>
        <taxon>Chelicerata</taxon>
        <taxon>Arachnida</taxon>
        <taxon>Acari</taxon>
        <taxon>Parasitiformes</taxon>
        <taxon>Ixodida</taxon>
        <taxon>Ixodoidea</taxon>
        <taxon>Ixodidae</taxon>
        <taxon>Rhipicephalinae</taxon>
        <taxon>Rhipicephalus</taxon>
        <taxon>Rhipicephalus</taxon>
    </lineage>
</organism>
<protein>
    <submittedName>
        <fullName evidence="1">Uncharacterized protein</fullName>
    </submittedName>
</protein>
<accession>L7MKJ6</accession>
<evidence type="ECO:0000313" key="1">
    <source>
        <dbReference type="EMBL" id="JAA64731.1"/>
    </source>
</evidence>
<reference evidence="1" key="2">
    <citation type="journal article" date="2015" name="J. Proteomics">
        <title>Sexual differences in the sialomes of the zebra tick, Rhipicephalus pulchellus.</title>
        <authorList>
            <person name="Tan A.W."/>
            <person name="Francischetti I.M."/>
            <person name="Slovak M."/>
            <person name="Kini R.M."/>
            <person name="Ribeiro J.M."/>
        </authorList>
    </citation>
    <scope>NUCLEOTIDE SEQUENCE</scope>
    <source>
        <tissue evidence="1">Salivary gland</tissue>
    </source>
</reference>
<feature type="non-terminal residue" evidence="1">
    <location>
        <position position="121"/>
    </location>
</feature>
<reference evidence="1" key="1">
    <citation type="submission" date="2012-11" db="EMBL/GenBank/DDBJ databases">
        <authorList>
            <person name="Lucero-Rivera Y.E."/>
            <person name="Tovar-Ramirez D."/>
        </authorList>
    </citation>
    <scope>NUCLEOTIDE SEQUENCE</scope>
    <source>
        <tissue evidence="1">Salivary gland</tissue>
    </source>
</reference>